<dbReference type="AlphaFoldDB" id="A0A382DH55"/>
<dbReference type="SUPFAM" id="SSF55347">
    <property type="entry name" value="Glyceraldehyde-3-phosphate dehydrogenase-like, C-terminal domain"/>
    <property type="match status" value="1"/>
</dbReference>
<gene>
    <name evidence="3" type="ORF">METZ01_LOCUS190236</name>
</gene>
<dbReference type="Gene3D" id="3.30.360.10">
    <property type="entry name" value="Dihydrodipicolinate Reductase, domain 2"/>
    <property type="match status" value="1"/>
</dbReference>
<dbReference type="InterPro" id="IPR051450">
    <property type="entry name" value="Gfo/Idh/MocA_Oxidoreductases"/>
</dbReference>
<reference evidence="3" key="1">
    <citation type="submission" date="2018-05" db="EMBL/GenBank/DDBJ databases">
        <authorList>
            <person name="Lanie J.A."/>
            <person name="Ng W.-L."/>
            <person name="Kazmierczak K.M."/>
            <person name="Andrzejewski T.M."/>
            <person name="Davidsen T.M."/>
            <person name="Wayne K.J."/>
            <person name="Tettelin H."/>
            <person name="Glass J.I."/>
            <person name="Rusch D."/>
            <person name="Podicherti R."/>
            <person name="Tsui H.-C.T."/>
            <person name="Winkler M.E."/>
        </authorList>
    </citation>
    <scope>NUCLEOTIDE SEQUENCE</scope>
</reference>
<dbReference type="InterPro" id="IPR000683">
    <property type="entry name" value="Gfo/Idh/MocA-like_OxRdtase_N"/>
</dbReference>
<dbReference type="PANTHER" id="PTHR43377:SF1">
    <property type="entry name" value="BILIVERDIN REDUCTASE A"/>
    <property type="match status" value="1"/>
</dbReference>
<organism evidence="3">
    <name type="scientific">marine metagenome</name>
    <dbReference type="NCBI Taxonomy" id="408172"/>
    <lineage>
        <taxon>unclassified sequences</taxon>
        <taxon>metagenomes</taxon>
        <taxon>ecological metagenomes</taxon>
    </lineage>
</organism>
<sequence length="316" mass="34791">MSKKITIIRVIDLRAEILEEIAVEKHLRVSSNLGDALEDKNVQAMILATPHSLHEKQIILCAAAGKHVFVEKPLALSAKGAERAIRACEAAGVTLGVGHMRRFEPAIQEIKRLIEAGELGTIMHVEANFSHDILAGVAPDNWRNSNNESPIPVLSSMGIHLTDIFIHLFGPIKEVFAQSTSRLGTRVSGDVISVQLIFENGLTAYLNAIMSTPLFVRLHVFGSKAWTETRSDTHPGQDGITELKVSTSDEPVRAKEFRNIDTVRANLEAFADEVTGRGHYPFLREEKIENIAVMEAIIDSAMRNAPVLVQHTGNWS</sequence>
<evidence type="ECO:0008006" key="4">
    <source>
        <dbReference type="Google" id="ProtNLM"/>
    </source>
</evidence>
<feature type="domain" description="Gfo/Idh/MocA-like oxidoreductase N-terminal" evidence="1">
    <location>
        <begin position="5"/>
        <end position="99"/>
    </location>
</feature>
<dbReference type="PANTHER" id="PTHR43377">
    <property type="entry name" value="BILIVERDIN REDUCTASE A"/>
    <property type="match status" value="1"/>
</dbReference>
<dbReference type="InterPro" id="IPR055170">
    <property type="entry name" value="GFO_IDH_MocA-like_dom"/>
</dbReference>
<feature type="domain" description="GFO/IDH/MocA-like oxidoreductase" evidence="2">
    <location>
        <begin position="107"/>
        <end position="226"/>
    </location>
</feature>
<dbReference type="Pfam" id="PF22725">
    <property type="entry name" value="GFO_IDH_MocA_C3"/>
    <property type="match status" value="1"/>
</dbReference>
<proteinExistence type="predicted"/>
<protein>
    <recommendedName>
        <fullName evidence="4">Gfo/Idh/MocA-like oxidoreductase N-terminal domain-containing protein</fullName>
    </recommendedName>
</protein>
<dbReference type="GO" id="GO:0000166">
    <property type="term" value="F:nucleotide binding"/>
    <property type="evidence" value="ECO:0007669"/>
    <property type="project" value="InterPro"/>
</dbReference>
<accession>A0A382DH55</accession>
<evidence type="ECO:0000259" key="1">
    <source>
        <dbReference type="Pfam" id="PF01408"/>
    </source>
</evidence>
<dbReference type="InterPro" id="IPR036291">
    <property type="entry name" value="NAD(P)-bd_dom_sf"/>
</dbReference>
<dbReference type="SUPFAM" id="SSF51735">
    <property type="entry name" value="NAD(P)-binding Rossmann-fold domains"/>
    <property type="match status" value="1"/>
</dbReference>
<evidence type="ECO:0000313" key="3">
    <source>
        <dbReference type="EMBL" id="SVB37382.1"/>
    </source>
</evidence>
<dbReference type="Gene3D" id="3.40.50.720">
    <property type="entry name" value="NAD(P)-binding Rossmann-like Domain"/>
    <property type="match status" value="1"/>
</dbReference>
<name>A0A382DH55_9ZZZZ</name>
<dbReference type="EMBL" id="UINC01039218">
    <property type="protein sequence ID" value="SVB37382.1"/>
    <property type="molecule type" value="Genomic_DNA"/>
</dbReference>
<dbReference type="Pfam" id="PF01408">
    <property type="entry name" value="GFO_IDH_MocA"/>
    <property type="match status" value="1"/>
</dbReference>
<evidence type="ECO:0000259" key="2">
    <source>
        <dbReference type="Pfam" id="PF22725"/>
    </source>
</evidence>